<dbReference type="Proteomes" id="UP000228948">
    <property type="component" value="Chromosome"/>
</dbReference>
<evidence type="ECO:0000313" key="2">
    <source>
        <dbReference type="Proteomes" id="UP000228948"/>
    </source>
</evidence>
<proteinExistence type="predicted"/>
<dbReference type="EMBL" id="CP024899">
    <property type="protein sequence ID" value="ATX64659.1"/>
    <property type="molecule type" value="Genomic_DNA"/>
</dbReference>
<dbReference type="AlphaFoldDB" id="A0A2K8K5F8"/>
<gene>
    <name evidence="1" type="ORF">BG454_01450</name>
</gene>
<reference evidence="1 2" key="1">
    <citation type="submission" date="2017-11" db="EMBL/GenBank/DDBJ databases">
        <title>Revised Sequence and Annotation of the Rhodobaca barguzinensis strain alga05 Genome.</title>
        <authorList>
            <person name="Kopejtka K."/>
            <person name="Tomasch J.M."/>
            <person name="Bunk B."/>
            <person name="Koblizek M."/>
        </authorList>
    </citation>
    <scope>NUCLEOTIDE SEQUENCE [LARGE SCALE GENOMIC DNA]</scope>
    <source>
        <strain evidence="2">alga05</strain>
    </source>
</reference>
<dbReference type="KEGG" id="rbg:BG454_01450"/>
<name>A0A2K8K5F8_9RHOB</name>
<organism evidence="1 2">
    <name type="scientific">Roseinatronobacter bogoriensis subsp. barguzinensis</name>
    <dbReference type="NCBI Taxonomy" id="441209"/>
    <lineage>
        <taxon>Bacteria</taxon>
        <taxon>Pseudomonadati</taxon>
        <taxon>Pseudomonadota</taxon>
        <taxon>Alphaproteobacteria</taxon>
        <taxon>Rhodobacterales</taxon>
        <taxon>Paracoccaceae</taxon>
        <taxon>Roseinatronobacter</taxon>
    </lineage>
</organism>
<evidence type="ECO:0000313" key="1">
    <source>
        <dbReference type="EMBL" id="ATX64659.1"/>
    </source>
</evidence>
<protein>
    <submittedName>
        <fullName evidence="1">Uncharacterized protein</fullName>
    </submittedName>
</protein>
<keyword evidence="2" id="KW-1185">Reference proteome</keyword>
<accession>A0A2K8K5F8</accession>
<sequence>MSSRHSLSSSRNQTARRLISLHGGFFCNMPTKAVILHLESVVKPDYFGYLWLYAQDMFEFCRNFVRVLFEITLYPHY</sequence>